<dbReference type="SMART" id="SM00244">
    <property type="entry name" value="PHB"/>
    <property type="match status" value="1"/>
</dbReference>
<protein>
    <recommendedName>
        <fullName evidence="6">Protein HflK</fullName>
    </recommendedName>
</protein>
<feature type="domain" description="Band 7" evidence="7">
    <location>
        <begin position="30"/>
        <end position="209"/>
    </location>
</feature>
<dbReference type="CDD" id="cd03404">
    <property type="entry name" value="SPFH_HflK"/>
    <property type="match status" value="1"/>
</dbReference>
<comment type="function">
    <text evidence="6">HflC and HflK could encode or regulate a protease.</text>
</comment>
<evidence type="ECO:0000256" key="1">
    <source>
        <dbReference type="ARBA" id="ARBA00004167"/>
    </source>
</evidence>
<dbReference type="EMBL" id="JACHFG010000002">
    <property type="protein sequence ID" value="MBB6043042.1"/>
    <property type="molecule type" value="Genomic_DNA"/>
</dbReference>
<dbReference type="Gene3D" id="3.30.479.30">
    <property type="entry name" value="Band 7 domain"/>
    <property type="match status" value="1"/>
</dbReference>
<feature type="transmembrane region" description="Helical" evidence="6">
    <location>
        <begin position="12"/>
        <end position="35"/>
    </location>
</feature>
<comment type="caution">
    <text evidence="8">The sequence shown here is derived from an EMBL/GenBank/DDBJ whole genome shotgun (WGS) entry which is preliminary data.</text>
</comment>
<keyword evidence="8" id="KW-0378">Hydrolase</keyword>
<evidence type="ECO:0000256" key="4">
    <source>
        <dbReference type="ARBA" id="ARBA00022989"/>
    </source>
</evidence>
<comment type="similarity">
    <text evidence="2 6">Belongs to the band 7/mec-2 family. HflK subfamily.</text>
</comment>
<dbReference type="InterPro" id="IPR050710">
    <property type="entry name" value="Band7/mec-2_domain"/>
</dbReference>
<keyword evidence="4 6" id="KW-1133">Transmembrane helix</keyword>
<sequence length="312" mass="35885">MFDIKQIFNKTYEYLIIIITLILISIIIIANIFIVGPSEEAIVLRLGKLNRTLDSGIHVKIPLIEEKFILPVKIVQEIKFGFIISPNDFTRENDNTNDEGMIITGDLNIINIEWLVQYKIRDPYSFKFKVEDPETTIKDIAKSSMNRLIGDNTIFEIINDNRVGVTEGVKSSMNEIIDNYNLGIDVVQVQIRNALPPKGKVYEAFEDVNIAIQDKNKYINEGKKEFNQIVPKIKGEALKVIEEARGYKESRINNALADTEIFNAILDAYLKNPDITKERLYNEAMKEILENKDNIELIDKNLKNFLPFKEVK</sequence>
<keyword evidence="8" id="KW-0645">Protease</keyword>
<organism evidence="8 9">
    <name type="scientific">Borreliella yangtzensis</name>
    <dbReference type="NCBI Taxonomy" id="683292"/>
    <lineage>
        <taxon>Bacteria</taxon>
        <taxon>Pseudomonadati</taxon>
        <taxon>Spirochaetota</taxon>
        <taxon>Spirochaetia</taxon>
        <taxon>Spirochaetales</taxon>
        <taxon>Borreliaceae</taxon>
        <taxon>Borreliella</taxon>
    </lineage>
</organism>
<keyword evidence="3 6" id="KW-0812">Transmembrane</keyword>
<dbReference type="Pfam" id="PF01145">
    <property type="entry name" value="Band_7"/>
    <property type="match status" value="1"/>
</dbReference>
<dbReference type="SUPFAM" id="SSF117892">
    <property type="entry name" value="Band 7/SPFH domain"/>
    <property type="match status" value="1"/>
</dbReference>
<dbReference type="GO" id="GO:0008233">
    <property type="term" value="F:peptidase activity"/>
    <property type="evidence" value="ECO:0007669"/>
    <property type="project" value="UniProtKB-KW"/>
</dbReference>
<dbReference type="PANTHER" id="PTHR43327">
    <property type="entry name" value="STOMATIN-LIKE PROTEIN 2, MITOCHONDRIAL"/>
    <property type="match status" value="1"/>
</dbReference>
<proteinExistence type="inferred from homology"/>
<dbReference type="PANTHER" id="PTHR43327:SF2">
    <property type="entry name" value="MODULATOR OF FTSH PROTEASE HFLK"/>
    <property type="match status" value="1"/>
</dbReference>
<reference evidence="8 9" key="1">
    <citation type="submission" date="2020-08" db="EMBL/GenBank/DDBJ databases">
        <title>Genomic Encyclopedia of Type Strains, Phase IV (KMG-IV): sequencing the most valuable type-strain genomes for metagenomic binning, comparative biology and taxonomic classification.</title>
        <authorList>
            <person name="Goeker M."/>
        </authorList>
    </citation>
    <scope>NUCLEOTIDE SEQUENCE [LARGE SCALE GENOMIC DNA]</scope>
    <source>
        <strain evidence="8 9">DSM 24625</strain>
    </source>
</reference>
<gene>
    <name evidence="8" type="ORF">HNP68_000655</name>
</gene>
<name>A0ABR6P9T6_9SPIR</name>
<dbReference type="Proteomes" id="UP000555838">
    <property type="component" value="Unassembled WGS sequence"/>
</dbReference>
<accession>A0ABR6P9T6</accession>
<evidence type="ECO:0000313" key="9">
    <source>
        <dbReference type="Proteomes" id="UP000555838"/>
    </source>
</evidence>
<dbReference type="GO" id="GO:0006508">
    <property type="term" value="P:proteolysis"/>
    <property type="evidence" value="ECO:0007669"/>
    <property type="project" value="UniProtKB-KW"/>
</dbReference>
<evidence type="ECO:0000256" key="2">
    <source>
        <dbReference type="ARBA" id="ARBA00006971"/>
    </source>
</evidence>
<dbReference type="RefSeq" id="WP_183220416.1">
    <property type="nucleotide sequence ID" value="NZ_CP123998.1"/>
</dbReference>
<dbReference type="NCBIfam" id="TIGR01933">
    <property type="entry name" value="hflK"/>
    <property type="match status" value="1"/>
</dbReference>
<evidence type="ECO:0000256" key="5">
    <source>
        <dbReference type="ARBA" id="ARBA00023136"/>
    </source>
</evidence>
<evidence type="ECO:0000256" key="6">
    <source>
        <dbReference type="RuleBase" id="RU364113"/>
    </source>
</evidence>
<evidence type="ECO:0000256" key="3">
    <source>
        <dbReference type="ARBA" id="ARBA00022692"/>
    </source>
</evidence>
<dbReference type="InterPro" id="IPR001107">
    <property type="entry name" value="Band_7"/>
</dbReference>
<keyword evidence="9" id="KW-1185">Reference proteome</keyword>
<dbReference type="InterPro" id="IPR036013">
    <property type="entry name" value="Band_7/SPFH_dom_sf"/>
</dbReference>
<evidence type="ECO:0000259" key="7">
    <source>
        <dbReference type="SMART" id="SM00244"/>
    </source>
</evidence>
<dbReference type="InterPro" id="IPR010201">
    <property type="entry name" value="HflK"/>
</dbReference>
<comment type="subunit">
    <text evidence="6">HflC and HflK may interact to form a multimeric complex.</text>
</comment>
<comment type="subcellular location">
    <subcellularLocation>
        <location evidence="1">Membrane</location>
        <topology evidence="1">Single-pass membrane protein</topology>
    </subcellularLocation>
</comment>
<keyword evidence="5 6" id="KW-0472">Membrane</keyword>
<evidence type="ECO:0000313" key="8">
    <source>
        <dbReference type="EMBL" id="MBB6043042.1"/>
    </source>
</evidence>